<evidence type="ECO:0000256" key="6">
    <source>
        <dbReference type="ARBA" id="ARBA00022475"/>
    </source>
</evidence>
<evidence type="ECO:0000256" key="8">
    <source>
        <dbReference type="ARBA" id="ARBA00022692"/>
    </source>
</evidence>
<keyword evidence="8 15" id="KW-0812">Transmembrane</keyword>
<name>A0A4U8V2C8_STECR</name>
<comment type="function">
    <text evidence="13">Mediates both low-affinity uptake and efflux of sugar across the membrane.</text>
</comment>
<sequence>MSLCLLKFLLSCFWSAANKSTGPRIMGTTSEEGNNSSSINCRELSYNSPYPWAFETSPVEAVNSTCDLIMDGVTGHVNESMIMFEEGVTVLNVLSISAIITTVSLFFCGIPICIKIWKQQGVGDISGMPFVTGVLGGVFWLRYGLLKFDLTMVVVNVVGVSLMSSYLTFYYIYSPTKKWITVQIMVICVLMSSMLVTVEFYGRSVIHPLGFVCMTFNILNFGSPLAGLGTVVRQKCTSSLPLPLCLATFLVSCQWCLYGTLVSDVYIITPNGIGMILAVTQLTLFVIYPSTQGGTSLLKMLCGCCFGVSNEDAENRHQSGRKSTRFFCRRRPKAAATDKPHKSSIFGRRSVVSVDLSNSLLLSKATLGYVRKTQLALVSGFSAIPLPSVAFSLFCLPEKISPRPCSSSVPTSGQMACENGAFSRSGSLGSLRSLDESEFASSLRGILPNPSQNSHHHHHVVPVPQPTPPSTPVEPFTRLRDVDEHEKRWSQHQQLSRTSSAPELNNSLSQP</sequence>
<proteinExistence type="inferred from homology"/>
<dbReference type="PANTHER" id="PTHR10791">
    <property type="entry name" value="RAG1-ACTIVATING PROTEIN 1"/>
    <property type="match status" value="1"/>
</dbReference>
<comment type="similarity">
    <text evidence="3">Belongs to the SWEET sugar transporter family.</text>
</comment>
<dbReference type="EMBL" id="AZBU02000001">
    <property type="protein sequence ID" value="TMS39535.1"/>
    <property type="molecule type" value="Genomic_DNA"/>
</dbReference>
<dbReference type="Gene3D" id="1.20.1280.290">
    <property type="match status" value="2"/>
</dbReference>
<evidence type="ECO:0000256" key="12">
    <source>
        <dbReference type="ARBA" id="ARBA00023136"/>
    </source>
</evidence>
<feature type="signal peptide" evidence="16">
    <location>
        <begin position="1"/>
        <end position="19"/>
    </location>
</feature>
<evidence type="ECO:0000256" key="4">
    <source>
        <dbReference type="ARBA" id="ARBA00021741"/>
    </source>
</evidence>
<evidence type="ECO:0000256" key="1">
    <source>
        <dbReference type="ARBA" id="ARBA00004651"/>
    </source>
</evidence>
<feature type="transmembrane region" description="Helical" evidence="15">
    <location>
        <begin position="267"/>
        <end position="288"/>
    </location>
</feature>
<dbReference type="FunFam" id="1.20.1280.290:FF:000010">
    <property type="entry name" value="Sugar transporter SWEET"/>
    <property type="match status" value="1"/>
</dbReference>
<keyword evidence="6" id="KW-1003">Cell membrane</keyword>
<reference evidence="17 18" key="1">
    <citation type="journal article" date="2015" name="Genome Biol.">
        <title>Comparative genomics of Steinernema reveals deeply conserved gene regulatory networks.</title>
        <authorList>
            <person name="Dillman A.R."/>
            <person name="Macchietto M."/>
            <person name="Porter C.F."/>
            <person name="Rogers A."/>
            <person name="Williams B."/>
            <person name="Antoshechkin I."/>
            <person name="Lee M.M."/>
            <person name="Goodwin Z."/>
            <person name="Lu X."/>
            <person name="Lewis E.E."/>
            <person name="Goodrich-Blair H."/>
            <person name="Stock S.P."/>
            <person name="Adams B.J."/>
            <person name="Sternberg P.W."/>
            <person name="Mortazavi A."/>
        </authorList>
    </citation>
    <scope>NUCLEOTIDE SEQUENCE [LARGE SCALE GENOMIC DNA]</scope>
    <source>
        <strain evidence="17 18">ALL</strain>
    </source>
</reference>
<keyword evidence="5" id="KW-0813">Transport</keyword>
<evidence type="ECO:0000256" key="7">
    <source>
        <dbReference type="ARBA" id="ARBA00022597"/>
    </source>
</evidence>
<dbReference type="InterPro" id="IPR047664">
    <property type="entry name" value="SWEET"/>
</dbReference>
<feature type="transmembrane region" description="Helical" evidence="15">
    <location>
        <begin position="90"/>
        <end position="114"/>
    </location>
</feature>
<keyword evidence="16" id="KW-0732">Signal</keyword>
<feature type="transmembrane region" description="Helical" evidence="15">
    <location>
        <begin position="153"/>
        <end position="173"/>
    </location>
</feature>
<dbReference type="PANTHER" id="PTHR10791:SF43">
    <property type="entry name" value="SUGAR TRANSPORTER SWEET-RELATED"/>
    <property type="match status" value="1"/>
</dbReference>
<comment type="caution">
    <text evidence="17">The sequence shown here is derived from an EMBL/GenBank/DDBJ whole genome shotgun (WGS) entry which is preliminary data.</text>
</comment>
<dbReference type="GO" id="GO:0000139">
    <property type="term" value="C:Golgi membrane"/>
    <property type="evidence" value="ECO:0007669"/>
    <property type="project" value="UniProtKB-SubCell"/>
</dbReference>
<feature type="transmembrane region" description="Helical" evidence="15">
    <location>
        <begin position="240"/>
        <end position="261"/>
    </location>
</feature>
<dbReference type="GO" id="GO:0005886">
    <property type="term" value="C:plasma membrane"/>
    <property type="evidence" value="ECO:0007669"/>
    <property type="project" value="UniProtKB-SubCell"/>
</dbReference>
<feature type="compositionally biased region" description="Basic and acidic residues" evidence="14">
    <location>
        <begin position="477"/>
        <end position="489"/>
    </location>
</feature>
<feature type="region of interest" description="Disordered" evidence="14">
    <location>
        <begin position="444"/>
        <end position="511"/>
    </location>
</feature>
<dbReference type="AlphaFoldDB" id="A0A4U8V2C8"/>
<dbReference type="OrthoDB" id="409725at2759"/>
<comment type="subcellular location">
    <subcellularLocation>
        <location evidence="1">Cell membrane</location>
        <topology evidence="1">Multi-pass membrane protein</topology>
    </subcellularLocation>
    <subcellularLocation>
        <location evidence="2">Golgi apparatus membrane</location>
        <topology evidence="2">Multi-pass membrane protein</topology>
    </subcellularLocation>
</comment>
<evidence type="ECO:0000256" key="9">
    <source>
        <dbReference type="ARBA" id="ARBA00022737"/>
    </source>
</evidence>
<keyword evidence="12 15" id="KW-0472">Membrane</keyword>
<feature type="compositionally biased region" description="Pro residues" evidence="14">
    <location>
        <begin position="463"/>
        <end position="472"/>
    </location>
</feature>
<dbReference type="InterPro" id="IPR004316">
    <property type="entry name" value="SWEET_rpt"/>
</dbReference>
<organism evidence="17 18">
    <name type="scientific">Steinernema carpocapsae</name>
    <name type="common">Entomopathogenic nematode</name>
    <dbReference type="NCBI Taxonomy" id="34508"/>
    <lineage>
        <taxon>Eukaryota</taxon>
        <taxon>Metazoa</taxon>
        <taxon>Ecdysozoa</taxon>
        <taxon>Nematoda</taxon>
        <taxon>Chromadorea</taxon>
        <taxon>Rhabditida</taxon>
        <taxon>Tylenchina</taxon>
        <taxon>Panagrolaimomorpha</taxon>
        <taxon>Strongyloidoidea</taxon>
        <taxon>Steinernematidae</taxon>
        <taxon>Steinernema</taxon>
    </lineage>
</organism>
<keyword evidence="18" id="KW-1185">Reference proteome</keyword>
<protein>
    <recommendedName>
        <fullName evidence="4">Sugar transporter SWEET1</fullName>
    </recommendedName>
</protein>
<keyword evidence="10 15" id="KW-1133">Transmembrane helix</keyword>
<dbReference type="Pfam" id="PF03083">
    <property type="entry name" value="MtN3_slv"/>
    <property type="match status" value="2"/>
</dbReference>
<evidence type="ECO:0000256" key="15">
    <source>
        <dbReference type="SAM" id="Phobius"/>
    </source>
</evidence>
<feature type="transmembrane region" description="Helical" evidence="15">
    <location>
        <begin position="121"/>
        <end position="141"/>
    </location>
</feature>
<dbReference type="FunFam" id="1.20.1280.290:FF:000004">
    <property type="entry name" value="Sugar transporter SWEET"/>
    <property type="match status" value="1"/>
</dbReference>
<keyword evidence="7" id="KW-0762">Sugar transport</keyword>
<evidence type="ECO:0000313" key="17">
    <source>
        <dbReference type="EMBL" id="TMS39535.1"/>
    </source>
</evidence>
<feature type="transmembrane region" description="Helical" evidence="15">
    <location>
        <begin position="180"/>
        <end position="202"/>
    </location>
</feature>
<evidence type="ECO:0000256" key="11">
    <source>
        <dbReference type="ARBA" id="ARBA00023034"/>
    </source>
</evidence>
<evidence type="ECO:0000256" key="5">
    <source>
        <dbReference type="ARBA" id="ARBA00022448"/>
    </source>
</evidence>
<feature type="chain" id="PRO_5020907514" description="Sugar transporter SWEET1" evidence="16">
    <location>
        <begin position="20"/>
        <end position="511"/>
    </location>
</feature>
<evidence type="ECO:0000256" key="14">
    <source>
        <dbReference type="SAM" id="MobiDB-lite"/>
    </source>
</evidence>
<keyword evidence="11" id="KW-0333">Golgi apparatus</keyword>
<reference evidence="17 18" key="2">
    <citation type="journal article" date="2019" name="G3 (Bethesda)">
        <title>Hybrid Assembly of the Genome of the Entomopathogenic Nematode Steinernema carpocapsae Identifies the X-Chromosome.</title>
        <authorList>
            <person name="Serra L."/>
            <person name="Macchietto M."/>
            <person name="Macias-Munoz A."/>
            <person name="McGill C.J."/>
            <person name="Rodriguez I.M."/>
            <person name="Rodriguez B."/>
            <person name="Murad R."/>
            <person name="Mortazavi A."/>
        </authorList>
    </citation>
    <scope>NUCLEOTIDE SEQUENCE [LARGE SCALE GENOMIC DNA]</scope>
    <source>
        <strain evidence="17 18">ALL</strain>
    </source>
</reference>
<dbReference type="GO" id="GO:0051119">
    <property type="term" value="F:sugar transmembrane transporter activity"/>
    <property type="evidence" value="ECO:0007669"/>
    <property type="project" value="InterPro"/>
</dbReference>
<keyword evidence="9" id="KW-0677">Repeat</keyword>
<evidence type="ECO:0000256" key="2">
    <source>
        <dbReference type="ARBA" id="ARBA00004653"/>
    </source>
</evidence>
<feature type="compositionally biased region" description="Polar residues" evidence="14">
    <location>
        <begin position="491"/>
        <end position="511"/>
    </location>
</feature>
<gene>
    <name evidence="17" type="ORF">L596_006045</name>
</gene>
<evidence type="ECO:0000256" key="3">
    <source>
        <dbReference type="ARBA" id="ARBA00007809"/>
    </source>
</evidence>
<evidence type="ECO:0000256" key="13">
    <source>
        <dbReference type="ARBA" id="ARBA00055578"/>
    </source>
</evidence>
<evidence type="ECO:0000313" key="18">
    <source>
        <dbReference type="Proteomes" id="UP000298663"/>
    </source>
</evidence>
<evidence type="ECO:0000256" key="16">
    <source>
        <dbReference type="SAM" id="SignalP"/>
    </source>
</evidence>
<dbReference type="Proteomes" id="UP000298663">
    <property type="component" value="Chromosome X"/>
</dbReference>
<feature type="transmembrane region" description="Helical" evidence="15">
    <location>
        <begin position="208"/>
        <end position="228"/>
    </location>
</feature>
<dbReference type="EMBL" id="CM016762">
    <property type="protein sequence ID" value="TMS39535.1"/>
    <property type="molecule type" value="Genomic_DNA"/>
</dbReference>
<evidence type="ECO:0000256" key="10">
    <source>
        <dbReference type="ARBA" id="ARBA00022989"/>
    </source>
</evidence>
<accession>A0A4U8V2C8</accession>